<sequence length="521" mass="58315">MAAVAPMDLVVKSDPSSIPLRCTICPRKPNFSDLSHLLTHMASKSHLSHRFKVELRSHTDAEALDDFRQYEDWYHQYGISNLLAERMTAKEQKKTGRRGRPVNPTDNKPGVGRRANRDGSVKVELEELIERAGGRPMMALWAGASMPSDNGHRGYLEDPSHQSRNPKRSRTDRSTPNTPENPLRPKYRGWPSEADVTENAPFPELPSLPSESTDPLEDEIDTSKLKGVRYPGMGLFDAADDARKRKRNQRKDDSVVKQMEETSSGIEPTECVWTEIGEFQRSRNIYATPSIEGSPDRKFDECDTPKPKRSRRSATTAAALDHQHQAQSSARITRQMTLGNQKTYEEDDFLGQDDNESSFQSLASADVYDVFRDHSRPSSGRIESPVGNSGFEFRRRPALQSRNSNLSIASPAPKPAKPPSYFPTRDTAVASFTSQPTVSASHYFPHHHTMTGGNFNPLCAQNRNGYFHPYGYPSYGSETKPPTTSFQAINAMNVGSMPFSAFVAPYNSDSTHDQVEDDFEL</sequence>
<feature type="region of interest" description="Disordered" evidence="1">
    <location>
        <begin position="90"/>
        <end position="119"/>
    </location>
</feature>
<dbReference type="RefSeq" id="XP_070912561.1">
    <property type="nucleotide sequence ID" value="XM_071056460.1"/>
</dbReference>
<evidence type="ECO:0000313" key="2">
    <source>
        <dbReference type="EMBL" id="GAB1310828.1"/>
    </source>
</evidence>
<dbReference type="EMBL" id="BAAFSV010000001">
    <property type="protein sequence ID" value="GAB1310828.1"/>
    <property type="molecule type" value="Genomic_DNA"/>
</dbReference>
<keyword evidence="3" id="KW-1185">Reference proteome</keyword>
<evidence type="ECO:0000313" key="3">
    <source>
        <dbReference type="Proteomes" id="UP001628179"/>
    </source>
</evidence>
<proteinExistence type="predicted"/>
<protein>
    <submittedName>
        <fullName evidence="2">U1-type domain-containing protein</fullName>
    </submittedName>
</protein>
<reference evidence="2 3" key="1">
    <citation type="submission" date="2024-09" db="EMBL/GenBank/DDBJ databases">
        <title>Itraconazole resistance in Madurella fahalii resulting from another homologue of gene encoding cytochrome P450 14-alpha sterol demethylase (CYP51).</title>
        <authorList>
            <person name="Yoshioka I."/>
            <person name="Fahal A.H."/>
            <person name="Kaneko S."/>
            <person name="Yaguchi T."/>
        </authorList>
    </citation>
    <scope>NUCLEOTIDE SEQUENCE [LARGE SCALE GENOMIC DNA]</scope>
    <source>
        <strain evidence="2 3">IFM 68171</strain>
    </source>
</reference>
<feature type="compositionally biased region" description="Basic and acidic residues" evidence="1">
    <location>
        <begin position="294"/>
        <end position="306"/>
    </location>
</feature>
<gene>
    <name evidence="2" type="ORF">MFIFM68171_01038</name>
</gene>
<name>A0ABQ0FZC2_9PEZI</name>
<feature type="region of interest" description="Disordered" evidence="1">
    <location>
        <begin position="287"/>
        <end position="333"/>
    </location>
</feature>
<dbReference type="GeneID" id="98171783"/>
<feature type="compositionally biased region" description="Basic and acidic residues" evidence="1">
    <location>
        <begin position="250"/>
        <end position="260"/>
    </location>
</feature>
<feature type="region of interest" description="Disordered" evidence="1">
    <location>
        <begin position="141"/>
        <end position="226"/>
    </location>
</feature>
<dbReference type="Proteomes" id="UP001628179">
    <property type="component" value="Unassembled WGS sequence"/>
</dbReference>
<feature type="region of interest" description="Disordered" evidence="1">
    <location>
        <begin position="241"/>
        <end position="268"/>
    </location>
</feature>
<feature type="compositionally biased region" description="Low complexity" evidence="1">
    <location>
        <begin position="201"/>
        <end position="213"/>
    </location>
</feature>
<organism evidence="2 3">
    <name type="scientific">Madurella fahalii</name>
    <dbReference type="NCBI Taxonomy" id="1157608"/>
    <lineage>
        <taxon>Eukaryota</taxon>
        <taxon>Fungi</taxon>
        <taxon>Dikarya</taxon>
        <taxon>Ascomycota</taxon>
        <taxon>Pezizomycotina</taxon>
        <taxon>Sordariomycetes</taxon>
        <taxon>Sordariomycetidae</taxon>
        <taxon>Sordariales</taxon>
        <taxon>Sordariales incertae sedis</taxon>
        <taxon>Madurella</taxon>
    </lineage>
</organism>
<comment type="caution">
    <text evidence="2">The sequence shown here is derived from an EMBL/GenBank/DDBJ whole genome shotgun (WGS) entry which is preliminary data.</text>
</comment>
<evidence type="ECO:0000256" key="1">
    <source>
        <dbReference type="SAM" id="MobiDB-lite"/>
    </source>
</evidence>
<feature type="compositionally biased region" description="Basic and acidic residues" evidence="1">
    <location>
        <begin position="150"/>
        <end position="161"/>
    </location>
</feature>
<accession>A0ABQ0FZC2</accession>